<keyword evidence="3" id="KW-1185">Reference proteome</keyword>
<name>A0A0F7FGP6_9CREN</name>
<organism evidence="2 3">
    <name type="scientific">Infirmifilum uzonense</name>
    <dbReference type="NCBI Taxonomy" id="1550241"/>
    <lineage>
        <taxon>Archaea</taxon>
        <taxon>Thermoproteota</taxon>
        <taxon>Thermoprotei</taxon>
        <taxon>Thermofilales</taxon>
        <taxon>Thermofilaceae</taxon>
        <taxon>Infirmifilum</taxon>
    </lineage>
</organism>
<feature type="compositionally biased region" description="Gly residues" evidence="1">
    <location>
        <begin position="19"/>
        <end position="30"/>
    </location>
</feature>
<dbReference type="STRING" id="1550241.MA03_02235"/>
<dbReference type="KEGG" id="thf:MA03_02235"/>
<dbReference type="PATRIC" id="fig|1550241.5.peg.458"/>
<evidence type="ECO:0000313" key="3">
    <source>
        <dbReference type="Proteomes" id="UP000067434"/>
    </source>
</evidence>
<gene>
    <name evidence="2" type="ORF">MA03_02235</name>
</gene>
<evidence type="ECO:0000256" key="1">
    <source>
        <dbReference type="SAM" id="MobiDB-lite"/>
    </source>
</evidence>
<dbReference type="AlphaFoldDB" id="A0A0F7FGP6"/>
<protein>
    <submittedName>
        <fullName evidence="2">Uncharacterized protein</fullName>
    </submittedName>
</protein>
<sequence>MGRVGAETQGASRHDGAVIQGGGEGSGAGFPGNNPTPQGPGPTGLRPFTGAPGNRSPGYAVTRGRWPRLAAPRRGTRAPERGE</sequence>
<evidence type="ECO:0000313" key="2">
    <source>
        <dbReference type="EMBL" id="AKG38327.1"/>
    </source>
</evidence>
<dbReference type="HOGENOM" id="CLU_2534858_0_0_2"/>
<dbReference type="EMBL" id="CP009961">
    <property type="protein sequence ID" value="AKG38327.1"/>
    <property type="molecule type" value="Genomic_DNA"/>
</dbReference>
<dbReference type="Proteomes" id="UP000067434">
    <property type="component" value="Chromosome"/>
</dbReference>
<accession>A0A0F7FGP6</accession>
<feature type="region of interest" description="Disordered" evidence="1">
    <location>
        <begin position="1"/>
        <end position="83"/>
    </location>
</feature>
<proteinExistence type="predicted"/>
<reference evidence="2 3" key="1">
    <citation type="journal article" date="2015" name="Stand. Genomic Sci.">
        <title>Complete genome sequence of and proposal of Thermofilum uzonense sp. nov. a novel hyperthermophilic crenarchaeon and emended description of the genus Thermofilum.</title>
        <authorList>
            <person name="Toshchakov S.V."/>
            <person name="Korzhenkov A.A."/>
            <person name="Samarov N.I."/>
            <person name="Mazunin I.O."/>
            <person name="Mozhey O.I."/>
            <person name="Shmyr I.S."/>
            <person name="Derbikova K.S."/>
            <person name="Taranov E.A."/>
            <person name="Dominova I.N."/>
            <person name="Bonch-Osmolovskaya E.A."/>
            <person name="Patrushev M.V."/>
            <person name="Podosokorskaya O.A."/>
            <person name="Kublanov I.V."/>
        </authorList>
    </citation>
    <scope>NUCLEOTIDE SEQUENCE [LARGE SCALE GENOMIC DNA]</scope>
    <source>
        <strain evidence="2 3">1807-2</strain>
    </source>
</reference>